<dbReference type="Proteomes" id="UP000284605">
    <property type="component" value="Unassembled WGS sequence"/>
</dbReference>
<feature type="region of interest" description="Disordered" evidence="1">
    <location>
        <begin position="1"/>
        <end position="26"/>
    </location>
</feature>
<accession>A0A418WAD2</accession>
<evidence type="ECO:0000313" key="2">
    <source>
        <dbReference type="EMBL" id="RJF86965.1"/>
    </source>
</evidence>
<gene>
    <name evidence="2" type="ORF">D3874_07990</name>
</gene>
<protein>
    <submittedName>
        <fullName evidence="2">Uncharacterized protein</fullName>
    </submittedName>
</protein>
<comment type="caution">
    <text evidence="2">The sequence shown here is derived from an EMBL/GenBank/DDBJ whole genome shotgun (WGS) entry which is preliminary data.</text>
</comment>
<evidence type="ECO:0000256" key="1">
    <source>
        <dbReference type="SAM" id="MobiDB-lite"/>
    </source>
</evidence>
<proteinExistence type="predicted"/>
<name>A0A418WAD2_9PROT</name>
<organism evidence="2 3">
    <name type="scientific">Oleomonas cavernae</name>
    <dbReference type="NCBI Taxonomy" id="2320859"/>
    <lineage>
        <taxon>Bacteria</taxon>
        <taxon>Pseudomonadati</taxon>
        <taxon>Pseudomonadota</taxon>
        <taxon>Alphaproteobacteria</taxon>
        <taxon>Acetobacterales</taxon>
        <taxon>Acetobacteraceae</taxon>
        <taxon>Oleomonas</taxon>
    </lineage>
</organism>
<keyword evidence="3" id="KW-1185">Reference proteome</keyword>
<sequence length="60" mass="6421">MEAAARSGCGSGQILERARQADPGASTAEIRRAAIYALTDPAERDDQVKSRLHALAIDIR</sequence>
<dbReference type="EMBL" id="QYUK01000011">
    <property type="protein sequence ID" value="RJF86965.1"/>
    <property type="molecule type" value="Genomic_DNA"/>
</dbReference>
<evidence type="ECO:0000313" key="3">
    <source>
        <dbReference type="Proteomes" id="UP000284605"/>
    </source>
</evidence>
<dbReference type="AlphaFoldDB" id="A0A418WAD2"/>
<reference evidence="2 3" key="1">
    <citation type="submission" date="2018-09" db="EMBL/GenBank/DDBJ databases">
        <authorList>
            <person name="Zhu H."/>
        </authorList>
    </citation>
    <scope>NUCLEOTIDE SEQUENCE [LARGE SCALE GENOMIC DNA]</scope>
    <source>
        <strain evidence="2 3">K1W22B-8</strain>
    </source>
</reference>